<feature type="region of interest" description="Disordered" evidence="1">
    <location>
        <begin position="41"/>
        <end position="65"/>
    </location>
</feature>
<gene>
    <name evidence="2" type="ORF">CEW87_06690</name>
</gene>
<protein>
    <submittedName>
        <fullName evidence="2">Uncharacterized protein</fullName>
    </submittedName>
</protein>
<sequence>MVMPGKLRRFSIIQDEVKLAHTSHWDLDYLGQAEFDALMHTPAVGPDERPSETGEGQGTAPSSAK</sequence>
<name>A0A2U8GZD8_9RHOO</name>
<evidence type="ECO:0000313" key="3">
    <source>
        <dbReference type="Proteomes" id="UP000244902"/>
    </source>
</evidence>
<proteinExistence type="predicted"/>
<reference evidence="2 3" key="1">
    <citation type="submission" date="2017-06" db="EMBL/GenBank/DDBJ databases">
        <title>Azoarcus sp. TSNA42 complete genome sequence.</title>
        <authorList>
            <person name="Woo J.-H."/>
            <person name="Kim H.-S."/>
        </authorList>
    </citation>
    <scope>NUCLEOTIDE SEQUENCE [LARGE SCALE GENOMIC DNA]</scope>
    <source>
        <strain evidence="2 3">TSNA42</strain>
    </source>
</reference>
<dbReference type="AlphaFoldDB" id="A0A2U8GZD8"/>
<dbReference type="EMBL" id="CP022188">
    <property type="protein sequence ID" value="AWI79077.1"/>
    <property type="molecule type" value="Genomic_DNA"/>
</dbReference>
<evidence type="ECO:0000313" key="2">
    <source>
        <dbReference type="EMBL" id="AWI79077.1"/>
    </source>
</evidence>
<accession>A0A2U8GZD8</accession>
<dbReference type="Proteomes" id="UP000244902">
    <property type="component" value="Chromosome"/>
</dbReference>
<evidence type="ECO:0000256" key="1">
    <source>
        <dbReference type="SAM" id="MobiDB-lite"/>
    </source>
</evidence>
<dbReference type="RefSeq" id="WP_108971991.1">
    <property type="nucleotide sequence ID" value="NZ_CP022188.1"/>
</dbReference>
<organism evidence="2 3">
    <name type="scientific">Parazoarcus communis</name>
    <dbReference type="NCBI Taxonomy" id="41977"/>
    <lineage>
        <taxon>Bacteria</taxon>
        <taxon>Pseudomonadati</taxon>
        <taxon>Pseudomonadota</taxon>
        <taxon>Betaproteobacteria</taxon>
        <taxon>Rhodocyclales</taxon>
        <taxon>Zoogloeaceae</taxon>
        <taxon>Parazoarcus</taxon>
    </lineage>
</organism>